<feature type="region of interest" description="Disordered" evidence="5">
    <location>
        <begin position="42"/>
        <end position="67"/>
    </location>
</feature>
<evidence type="ECO:0000313" key="8">
    <source>
        <dbReference type="Proteomes" id="UP000828390"/>
    </source>
</evidence>
<dbReference type="PANTHER" id="PTHR19134:SF562">
    <property type="entry name" value="PROTEIN-TYROSINE-PHOSPHATASE"/>
    <property type="match status" value="1"/>
</dbReference>
<dbReference type="PANTHER" id="PTHR19134">
    <property type="entry name" value="RECEPTOR-TYPE TYROSINE-PROTEIN PHOSPHATASE"/>
    <property type="match status" value="1"/>
</dbReference>
<dbReference type="PROSITE" id="PS50055">
    <property type="entry name" value="TYR_PHOSPHATASE_PTP"/>
    <property type="match status" value="1"/>
</dbReference>
<evidence type="ECO:0000256" key="3">
    <source>
        <dbReference type="ARBA" id="ARBA00022801"/>
    </source>
</evidence>
<sequence length="256" mass="28534">MLTPNPNTINITKSAITSATGHTSISHFPAATVLRRNIKNQFHSGPFGDSQNSHRHPFVDEAPLSGESDVDVNFNTNGRDSFSLEHDPIYDNLVKKKKFRSRDIDIQNLREVDMRAKENKTEVFTEFSALSAASELIQNSTDTALKSANVAKNRYNKMYPYDNNRVKLSIIGNDIDTDFINASFIDGYSSPKKCIAAQVCQSHVPDRVEAETGGEYMMVLDGEKPDNVNTNVDPCVVPDIPKERSIDTYPKCTSEL</sequence>
<dbReference type="InterPro" id="IPR050348">
    <property type="entry name" value="Protein-Tyr_Phosphatase"/>
</dbReference>
<dbReference type="EC" id="3.1.3.48" evidence="2"/>
<accession>A0A9D4JIM4</accession>
<reference evidence="7" key="2">
    <citation type="submission" date="2020-11" db="EMBL/GenBank/DDBJ databases">
        <authorList>
            <person name="McCartney M.A."/>
            <person name="Auch B."/>
            <person name="Kono T."/>
            <person name="Mallez S."/>
            <person name="Becker A."/>
            <person name="Gohl D.M."/>
            <person name="Silverstein K.A.T."/>
            <person name="Koren S."/>
            <person name="Bechman K.B."/>
            <person name="Herman A."/>
            <person name="Abrahante J.E."/>
            <person name="Garbe J."/>
        </authorList>
    </citation>
    <scope>NUCLEOTIDE SEQUENCE</scope>
    <source>
        <strain evidence="7">Duluth1</strain>
        <tissue evidence="7">Whole animal</tissue>
    </source>
</reference>
<comment type="similarity">
    <text evidence="1">Belongs to the protein-tyrosine phosphatase family.</text>
</comment>
<evidence type="ECO:0000259" key="6">
    <source>
        <dbReference type="PROSITE" id="PS50055"/>
    </source>
</evidence>
<evidence type="ECO:0000256" key="5">
    <source>
        <dbReference type="SAM" id="MobiDB-lite"/>
    </source>
</evidence>
<evidence type="ECO:0000256" key="4">
    <source>
        <dbReference type="ARBA" id="ARBA00022912"/>
    </source>
</evidence>
<dbReference type="InterPro" id="IPR029021">
    <property type="entry name" value="Prot-tyrosine_phosphatase-like"/>
</dbReference>
<evidence type="ECO:0000313" key="7">
    <source>
        <dbReference type="EMBL" id="KAH3813936.1"/>
    </source>
</evidence>
<comment type="caution">
    <text evidence="7">The sequence shown here is derived from an EMBL/GenBank/DDBJ whole genome shotgun (WGS) entry which is preliminary data.</text>
</comment>
<keyword evidence="3" id="KW-0378">Hydrolase</keyword>
<keyword evidence="4" id="KW-0904">Protein phosphatase</keyword>
<name>A0A9D4JIM4_DREPO</name>
<dbReference type="Proteomes" id="UP000828390">
    <property type="component" value="Unassembled WGS sequence"/>
</dbReference>
<gene>
    <name evidence="7" type="ORF">DPMN_142409</name>
</gene>
<evidence type="ECO:0000256" key="2">
    <source>
        <dbReference type="ARBA" id="ARBA00013064"/>
    </source>
</evidence>
<dbReference type="SUPFAM" id="SSF52799">
    <property type="entry name" value="(Phosphotyrosine protein) phosphatases II"/>
    <property type="match status" value="1"/>
</dbReference>
<evidence type="ECO:0000256" key="1">
    <source>
        <dbReference type="ARBA" id="ARBA00009580"/>
    </source>
</evidence>
<organism evidence="7 8">
    <name type="scientific">Dreissena polymorpha</name>
    <name type="common">Zebra mussel</name>
    <name type="synonym">Mytilus polymorpha</name>
    <dbReference type="NCBI Taxonomy" id="45954"/>
    <lineage>
        <taxon>Eukaryota</taxon>
        <taxon>Metazoa</taxon>
        <taxon>Spiralia</taxon>
        <taxon>Lophotrochozoa</taxon>
        <taxon>Mollusca</taxon>
        <taxon>Bivalvia</taxon>
        <taxon>Autobranchia</taxon>
        <taxon>Heteroconchia</taxon>
        <taxon>Euheterodonta</taxon>
        <taxon>Imparidentia</taxon>
        <taxon>Neoheterodontei</taxon>
        <taxon>Myida</taxon>
        <taxon>Dreissenoidea</taxon>
        <taxon>Dreissenidae</taxon>
        <taxon>Dreissena</taxon>
    </lineage>
</organism>
<protein>
    <recommendedName>
        <fullName evidence="2">protein-tyrosine-phosphatase</fullName>
        <ecNumber evidence="2">3.1.3.48</ecNumber>
    </recommendedName>
</protein>
<proteinExistence type="inferred from homology"/>
<dbReference type="GO" id="GO:0004725">
    <property type="term" value="F:protein tyrosine phosphatase activity"/>
    <property type="evidence" value="ECO:0007669"/>
    <property type="project" value="UniProtKB-EC"/>
</dbReference>
<dbReference type="Gene3D" id="3.90.190.10">
    <property type="entry name" value="Protein tyrosine phosphatase superfamily"/>
    <property type="match status" value="1"/>
</dbReference>
<reference evidence="7" key="1">
    <citation type="journal article" date="2019" name="bioRxiv">
        <title>The Genome of the Zebra Mussel, Dreissena polymorpha: A Resource for Invasive Species Research.</title>
        <authorList>
            <person name="McCartney M.A."/>
            <person name="Auch B."/>
            <person name="Kono T."/>
            <person name="Mallez S."/>
            <person name="Zhang Y."/>
            <person name="Obille A."/>
            <person name="Becker A."/>
            <person name="Abrahante J.E."/>
            <person name="Garbe J."/>
            <person name="Badalamenti J.P."/>
            <person name="Herman A."/>
            <person name="Mangelson H."/>
            <person name="Liachko I."/>
            <person name="Sullivan S."/>
            <person name="Sone E.D."/>
            <person name="Koren S."/>
            <person name="Silverstein K.A.T."/>
            <person name="Beckman K.B."/>
            <person name="Gohl D.M."/>
        </authorList>
    </citation>
    <scope>NUCLEOTIDE SEQUENCE</scope>
    <source>
        <strain evidence="7">Duluth1</strain>
        <tissue evidence="7">Whole animal</tissue>
    </source>
</reference>
<dbReference type="AlphaFoldDB" id="A0A9D4JIM4"/>
<keyword evidence="8" id="KW-1185">Reference proteome</keyword>
<dbReference type="EMBL" id="JAIWYP010000006">
    <property type="protein sequence ID" value="KAH3813936.1"/>
    <property type="molecule type" value="Genomic_DNA"/>
</dbReference>
<dbReference type="InterPro" id="IPR000242">
    <property type="entry name" value="PTP_cat"/>
</dbReference>
<feature type="domain" description="Tyrosine-protein phosphatase" evidence="6">
    <location>
        <begin position="123"/>
        <end position="256"/>
    </location>
</feature>
<dbReference type="Pfam" id="PF00102">
    <property type="entry name" value="Y_phosphatase"/>
    <property type="match status" value="1"/>
</dbReference>